<dbReference type="InterPro" id="IPR003607">
    <property type="entry name" value="HD/PDEase_dom"/>
</dbReference>
<dbReference type="Proteomes" id="UP000254266">
    <property type="component" value="Unassembled WGS sequence"/>
</dbReference>
<evidence type="ECO:0000313" key="2">
    <source>
        <dbReference type="EMBL" id="RDH86165.1"/>
    </source>
</evidence>
<dbReference type="AlphaFoldDB" id="A0A370DMN4"/>
<proteinExistence type="predicted"/>
<dbReference type="PANTHER" id="PTHR43155:SF2">
    <property type="entry name" value="CYCLIC DI-GMP PHOSPHODIESTERASE PA4108"/>
    <property type="match status" value="1"/>
</dbReference>
<dbReference type="Pfam" id="PF13487">
    <property type="entry name" value="HD_5"/>
    <property type="match status" value="1"/>
</dbReference>
<dbReference type="SUPFAM" id="SSF55781">
    <property type="entry name" value="GAF domain-like"/>
    <property type="match status" value="1"/>
</dbReference>
<dbReference type="PROSITE" id="PS51832">
    <property type="entry name" value="HD_GYP"/>
    <property type="match status" value="1"/>
</dbReference>
<dbReference type="Gene3D" id="3.30.450.40">
    <property type="match status" value="1"/>
</dbReference>
<evidence type="ECO:0000313" key="3">
    <source>
        <dbReference type="Proteomes" id="UP000254266"/>
    </source>
</evidence>
<dbReference type="SUPFAM" id="SSF109604">
    <property type="entry name" value="HD-domain/PDEase-like"/>
    <property type="match status" value="2"/>
</dbReference>
<dbReference type="SMART" id="SM00065">
    <property type="entry name" value="GAF"/>
    <property type="match status" value="1"/>
</dbReference>
<dbReference type="Pfam" id="PF01590">
    <property type="entry name" value="GAF"/>
    <property type="match status" value="1"/>
</dbReference>
<dbReference type="EMBL" id="QFXC01000002">
    <property type="protein sequence ID" value="RDH86165.1"/>
    <property type="molecule type" value="Genomic_DNA"/>
</dbReference>
<name>A0A370DMN4_9GAMM</name>
<dbReference type="Gene3D" id="1.10.3210.10">
    <property type="entry name" value="Hypothetical protein af1432"/>
    <property type="match status" value="2"/>
</dbReference>
<dbReference type="CDD" id="cd00077">
    <property type="entry name" value="HDc"/>
    <property type="match status" value="1"/>
</dbReference>
<dbReference type="PANTHER" id="PTHR43155">
    <property type="entry name" value="CYCLIC DI-GMP PHOSPHODIESTERASE PA4108-RELATED"/>
    <property type="match status" value="1"/>
</dbReference>
<feature type="domain" description="HD-GYP" evidence="1">
    <location>
        <begin position="317"/>
        <end position="518"/>
    </location>
</feature>
<dbReference type="GO" id="GO:0008081">
    <property type="term" value="F:phosphoric diester hydrolase activity"/>
    <property type="evidence" value="ECO:0007669"/>
    <property type="project" value="UniProtKB-ARBA"/>
</dbReference>
<gene>
    <name evidence="2" type="ORF">DIZ80_01320</name>
</gene>
<evidence type="ECO:0000259" key="1">
    <source>
        <dbReference type="PROSITE" id="PS51832"/>
    </source>
</evidence>
<accession>A0A370DMN4</accession>
<dbReference type="InterPro" id="IPR003018">
    <property type="entry name" value="GAF"/>
</dbReference>
<sequence>MISKIELLNEIGIALSAEKNSQKVLELILDGAKKLTNADGGSLYTLNDKDELVFEIVSTDSLDIHMGGTTGQSIDFPPLPLHIEGHDNLSMVVTSAVLNDNTINIHDAYHADGFDFSGTRKFDENTGYRTKSLLTIPMKNHKADIIGVLQLINSTSIDTGVVVDFSSEDQKLAESLASQAAVALTNKKLIDEQKALFEAFIKLIATAIDEKSPYTGGHCKRLPELTMMIADACDKDDAGALKDFKMTEKDRYELMIAGWLHDCGKVTTPEYVIDKSTKLETIYDRINTVNARFEVLKRDAKISMLEKQMTARETADEQAFKDAERDYEALIEKLNDDKEFISVANVGGEYMAEDKQERVREIAKYKIDDCEEERCNFFNEDEIQNLTIAKGTLTNEERQVINNHIVVTIKMLDQLPFPKHLENVPEYAGGHHERMDGKGYPKGLTRDQMSWPARMMGIADIFEALTARDRPYKDGKKLSVCLDILGKMRLDNHIDPEIFDVFVREKVYMEYASEFLTPDQIDEVDHSKIPGFSGD</sequence>
<protein>
    <submittedName>
        <fullName evidence="2">Phosphohydrolase</fullName>
    </submittedName>
</protein>
<keyword evidence="3" id="KW-1185">Reference proteome</keyword>
<dbReference type="InterPro" id="IPR029016">
    <property type="entry name" value="GAF-like_dom_sf"/>
</dbReference>
<comment type="caution">
    <text evidence="2">The sequence shown here is derived from an EMBL/GenBank/DDBJ whole genome shotgun (WGS) entry which is preliminary data.</text>
</comment>
<reference evidence="2 3" key="1">
    <citation type="journal article" date="2018" name="ISME J.">
        <title>Endosymbiont genomes yield clues of tubeworm success.</title>
        <authorList>
            <person name="Li Y."/>
            <person name="Liles M.R."/>
            <person name="Halanych K.M."/>
        </authorList>
    </citation>
    <scope>NUCLEOTIDE SEQUENCE [LARGE SCALE GENOMIC DNA]</scope>
    <source>
        <strain evidence="2">A1464</strain>
    </source>
</reference>
<organism evidence="2 3">
    <name type="scientific">endosymbiont of Galathealinum brachiosum</name>
    <dbReference type="NCBI Taxonomy" id="2200906"/>
    <lineage>
        <taxon>Bacteria</taxon>
        <taxon>Pseudomonadati</taxon>
        <taxon>Pseudomonadota</taxon>
        <taxon>Gammaproteobacteria</taxon>
        <taxon>sulfur-oxidizing symbionts</taxon>
    </lineage>
</organism>
<dbReference type="InterPro" id="IPR037522">
    <property type="entry name" value="HD_GYP_dom"/>
</dbReference>